<feature type="transmembrane region" description="Helical" evidence="8">
    <location>
        <begin position="228"/>
        <end position="246"/>
    </location>
</feature>
<dbReference type="PANTHER" id="PTHR43047:SF64">
    <property type="entry name" value="HISTIDINE KINASE CONTAINING CHEY-HOMOLOGOUS RECEIVER DOMAIN AND PAS DOMAIN-RELATED"/>
    <property type="match status" value="1"/>
</dbReference>
<dbReference type="InterPro" id="IPR000014">
    <property type="entry name" value="PAS"/>
</dbReference>
<dbReference type="Proteomes" id="UP000006201">
    <property type="component" value="Unassembled WGS sequence"/>
</dbReference>
<dbReference type="FunFam" id="3.30.565.10:FF:000010">
    <property type="entry name" value="Sensor histidine kinase RcsC"/>
    <property type="match status" value="1"/>
</dbReference>
<dbReference type="GO" id="GO:0000155">
    <property type="term" value="F:phosphorelay sensor kinase activity"/>
    <property type="evidence" value="ECO:0007669"/>
    <property type="project" value="InterPro"/>
</dbReference>
<evidence type="ECO:0000313" key="13">
    <source>
        <dbReference type="Proteomes" id="UP000006201"/>
    </source>
</evidence>
<keyword evidence="4" id="KW-0808">Transferase</keyword>
<accession>A4C3P2</accession>
<dbReference type="Gene3D" id="1.10.287.130">
    <property type="match status" value="1"/>
</dbReference>
<comment type="catalytic activity">
    <reaction evidence="1">
        <text>ATP + protein L-histidine = ADP + protein N-phospho-L-histidine.</text>
        <dbReference type="EC" id="2.7.13.3"/>
    </reaction>
</comment>
<dbReference type="CDD" id="cd17546">
    <property type="entry name" value="REC_hyHK_CKI1_RcsC-like"/>
    <property type="match status" value="1"/>
</dbReference>
<evidence type="ECO:0000256" key="7">
    <source>
        <dbReference type="PROSITE-ProRule" id="PRU00169"/>
    </source>
</evidence>
<proteinExistence type="predicted"/>
<dbReference type="SMART" id="SM00387">
    <property type="entry name" value="HATPase_c"/>
    <property type="match status" value="1"/>
</dbReference>
<organism evidence="12 13">
    <name type="scientific">Pseudoalteromonas tunicata D2</name>
    <dbReference type="NCBI Taxonomy" id="87626"/>
    <lineage>
        <taxon>Bacteria</taxon>
        <taxon>Pseudomonadati</taxon>
        <taxon>Pseudomonadota</taxon>
        <taxon>Gammaproteobacteria</taxon>
        <taxon>Alteromonadales</taxon>
        <taxon>Pseudoalteromonadaceae</taxon>
        <taxon>Pseudoalteromonas</taxon>
    </lineage>
</organism>
<evidence type="ECO:0000259" key="10">
    <source>
        <dbReference type="PROSITE" id="PS50110"/>
    </source>
</evidence>
<dbReference type="SMART" id="SM00388">
    <property type="entry name" value="HisKA"/>
    <property type="match status" value="1"/>
</dbReference>
<dbReference type="SUPFAM" id="SSF55785">
    <property type="entry name" value="PYP-like sensor domain (PAS domain)"/>
    <property type="match status" value="1"/>
</dbReference>
<dbReference type="SUPFAM" id="SSF52172">
    <property type="entry name" value="CheY-like"/>
    <property type="match status" value="1"/>
</dbReference>
<evidence type="ECO:0000259" key="9">
    <source>
        <dbReference type="PROSITE" id="PS50109"/>
    </source>
</evidence>
<dbReference type="PANTHER" id="PTHR43047">
    <property type="entry name" value="TWO-COMPONENT HISTIDINE PROTEIN KINASE"/>
    <property type="match status" value="1"/>
</dbReference>
<dbReference type="Pfam" id="PF02518">
    <property type="entry name" value="HATPase_c"/>
    <property type="match status" value="1"/>
</dbReference>
<dbReference type="OrthoDB" id="9810730at2"/>
<evidence type="ECO:0000256" key="5">
    <source>
        <dbReference type="ARBA" id="ARBA00022777"/>
    </source>
</evidence>
<sequence length="781" mass="87281">MPPSITRHTRNAIIIVIFFSALFHVSTFFLAQTYLSLWRWQHIPVHTAIEVAGAVIAMIVAYTLVRLEHNHAGTSFNYPIATALAVMGCLDFAHALIQPGQLFVWLHSWATFIGGVLFFILVLPVAIVSKLQIKWVLASIICALFFIFCSFLFAEHIPTMVINGQFTSFATFLNIGGGILLLCTSVKLIYTYYRVRKTDDLLFILHCTMFGFAAIMFEQSALWDLSWWGWHLLRFFAYGVALWFAINSEQLANIAIKNNRDELENVAKHTVKQLKMTQAEQNAILACLTDAIIICDAKGNILFFSEQATEMFGYSAKEMIGVNVTKLMINDHAKHHHDYIKGYQASGTSKVIGKNRDLIAVKKSGDEFPISLVIKELANISKLTFVGIISDISHIKQREKELQDAKNSAESAALAKSAFLANTSHEIRTPMNGIYGILQLLECEPLTQNGQNLLKQATYSTQALMTIVNDILDFSKIEAGKLNLEHTHFKVSALLAHLESDMSLQTKDKNITLKIHNTITHDDWYGDALRIRQILINIISNAIKFTQQGGIVISCYCNQANNASINQVTFEITDTGIGMSKMALDKLFERFEQADNSTTRRFGGTGLGMSIVHSLTTLMEGKINVQSEEGVGTKFQIMLPLKRAEASNHIHQEKLIAKINLQGVKALIAEDNKVNQIVVLAMLHSQGVETQIANNGKEVVQFAQQNDYDLILMDIQMPEMDGMTACRLIKQSHPQLPIIALTANVMTEDIQKYLQAGFDSVIGKPIEQQILLNTINEVINK</sequence>
<dbReference type="NCBIfam" id="TIGR00229">
    <property type="entry name" value="sensory_box"/>
    <property type="match status" value="1"/>
</dbReference>
<dbReference type="PRINTS" id="PR00344">
    <property type="entry name" value="BCTRLSENSOR"/>
</dbReference>
<dbReference type="SUPFAM" id="SSF55874">
    <property type="entry name" value="ATPase domain of HSP90 chaperone/DNA topoisomerase II/histidine kinase"/>
    <property type="match status" value="1"/>
</dbReference>
<dbReference type="Gene3D" id="3.30.565.10">
    <property type="entry name" value="Histidine kinase-like ATPase, C-terminal domain"/>
    <property type="match status" value="1"/>
</dbReference>
<dbReference type="PROSITE" id="PS50110">
    <property type="entry name" value="RESPONSE_REGULATORY"/>
    <property type="match status" value="1"/>
</dbReference>
<keyword evidence="8" id="KW-0472">Membrane</keyword>
<dbReference type="SUPFAM" id="SSF47384">
    <property type="entry name" value="Homodimeric domain of signal transducing histidine kinase"/>
    <property type="match status" value="1"/>
</dbReference>
<dbReference type="PROSITE" id="PS50112">
    <property type="entry name" value="PAS"/>
    <property type="match status" value="1"/>
</dbReference>
<dbReference type="CDD" id="cd16922">
    <property type="entry name" value="HATPase_EvgS-ArcB-TorS-like"/>
    <property type="match status" value="1"/>
</dbReference>
<dbReference type="InterPro" id="IPR001789">
    <property type="entry name" value="Sig_transdc_resp-reg_receiver"/>
</dbReference>
<keyword evidence="5" id="KW-0418">Kinase</keyword>
<dbReference type="InterPro" id="IPR035965">
    <property type="entry name" value="PAS-like_dom_sf"/>
</dbReference>
<dbReference type="HOGENOM" id="CLU_358577_0_0_6"/>
<evidence type="ECO:0000313" key="12">
    <source>
        <dbReference type="EMBL" id="EAR30174.1"/>
    </source>
</evidence>
<reference evidence="12 13" key="1">
    <citation type="submission" date="2006-02" db="EMBL/GenBank/DDBJ databases">
        <authorList>
            <person name="Moran M.A."/>
            <person name="Kjelleberg S."/>
            <person name="Egan S."/>
            <person name="Saunders N."/>
            <person name="Thomas T."/>
            <person name="Ferriera S."/>
            <person name="Johnson J."/>
            <person name="Kravitz S."/>
            <person name="Halpern A."/>
            <person name="Remington K."/>
            <person name="Beeson K."/>
            <person name="Tran B."/>
            <person name="Rogers Y.-H."/>
            <person name="Friedman R."/>
            <person name="Venter J.C."/>
        </authorList>
    </citation>
    <scope>NUCLEOTIDE SEQUENCE [LARGE SCALE GENOMIC DNA]</scope>
    <source>
        <strain evidence="12 13">D2</strain>
    </source>
</reference>
<dbReference type="SMART" id="SM00091">
    <property type="entry name" value="PAS"/>
    <property type="match status" value="1"/>
</dbReference>
<name>A4C3P2_9GAMM</name>
<dbReference type="InterPro" id="IPR005467">
    <property type="entry name" value="His_kinase_dom"/>
</dbReference>
<dbReference type="Pfam" id="PF00512">
    <property type="entry name" value="HisKA"/>
    <property type="match status" value="1"/>
</dbReference>
<dbReference type="InterPro" id="IPR004358">
    <property type="entry name" value="Sig_transdc_His_kin-like_C"/>
</dbReference>
<dbReference type="EMBL" id="AAOH01000001">
    <property type="protein sequence ID" value="EAR30174.1"/>
    <property type="molecule type" value="Genomic_DNA"/>
</dbReference>
<dbReference type="Gene3D" id="3.30.450.20">
    <property type="entry name" value="PAS domain"/>
    <property type="match status" value="1"/>
</dbReference>
<dbReference type="SMART" id="SM00448">
    <property type="entry name" value="REC"/>
    <property type="match status" value="1"/>
</dbReference>
<feature type="transmembrane region" description="Helical" evidence="8">
    <location>
        <begin position="43"/>
        <end position="64"/>
    </location>
</feature>
<evidence type="ECO:0000256" key="2">
    <source>
        <dbReference type="ARBA" id="ARBA00012438"/>
    </source>
</evidence>
<feature type="transmembrane region" description="Helical" evidence="8">
    <location>
        <begin position="12"/>
        <end position="31"/>
    </location>
</feature>
<protein>
    <recommendedName>
        <fullName evidence="2">histidine kinase</fullName>
        <ecNumber evidence="2">2.7.13.3</ecNumber>
    </recommendedName>
</protein>
<feature type="modified residue" description="4-aspartylphosphate" evidence="7">
    <location>
        <position position="714"/>
    </location>
</feature>
<dbReference type="eggNOG" id="COG2202">
    <property type="taxonomic scope" value="Bacteria"/>
</dbReference>
<keyword evidence="3 7" id="KW-0597">Phosphoprotein</keyword>
<dbReference type="eggNOG" id="COG0642">
    <property type="taxonomic scope" value="Bacteria"/>
</dbReference>
<evidence type="ECO:0000259" key="11">
    <source>
        <dbReference type="PROSITE" id="PS50112"/>
    </source>
</evidence>
<feature type="domain" description="Response regulatory" evidence="10">
    <location>
        <begin position="665"/>
        <end position="779"/>
    </location>
</feature>
<dbReference type="InterPro" id="IPR011006">
    <property type="entry name" value="CheY-like_superfamily"/>
</dbReference>
<evidence type="ECO:0000256" key="3">
    <source>
        <dbReference type="ARBA" id="ARBA00022553"/>
    </source>
</evidence>
<dbReference type="InterPro" id="IPR036890">
    <property type="entry name" value="HATPase_C_sf"/>
</dbReference>
<evidence type="ECO:0000256" key="6">
    <source>
        <dbReference type="ARBA" id="ARBA00023012"/>
    </source>
</evidence>
<feature type="transmembrane region" description="Helical" evidence="8">
    <location>
        <begin position="109"/>
        <end position="128"/>
    </location>
</feature>
<dbReference type="InterPro" id="IPR003661">
    <property type="entry name" value="HisK_dim/P_dom"/>
</dbReference>
<dbReference type="Pfam" id="PF13426">
    <property type="entry name" value="PAS_9"/>
    <property type="match status" value="1"/>
</dbReference>
<keyword evidence="8" id="KW-1133">Transmembrane helix</keyword>
<dbReference type="Gene3D" id="3.40.50.2300">
    <property type="match status" value="1"/>
</dbReference>
<dbReference type="Pfam" id="PF00072">
    <property type="entry name" value="Response_reg"/>
    <property type="match status" value="1"/>
</dbReference>
<evidence type="ECO:0000256" key="4">
    <source>
        <dbReference type="ARBA" id="ARBA00022679"/>
    </source>
</evidence>
<feature type="transmembrane region" description="Helical" evidence="8">
    <location>
        <begin position="135"/>
        <end position="154"/>
    </location>
</feature>
<gene>
    <name evidence="12" type="ORF">PTD2_01356</name>
</gene>
<dbReference type="RefSeq" id="WP_009836475.1">
    <property type="nucleotide sequence ID" value="NZ_AAOH01000001.1"/>
</dbReference>
<dbReference type="PROSITE" id="PS50109">
    <property type="entry name" value="HIS_KIN"/>
    <property type="match status" value="1"/>
</dbReference>
<dbReference type="AlphaFoldDB" id="A4C3P2"/>
<keyword evidence="8" id="KW-0812">Transmembrane</keyword>
<feature type="domain" description="PAS" evidence="11">
    <location>
        <begin position="277"/>
        <end position="321"/>
    </location>
</feature>
<feature type="domain" description="Histidine kinase" evidence="9">
    <location>
        <begin position="422"/>
        <end position="643"/>
    </location>
</feature>
<keyword evidence="6" id="KW-0902">Two-component regulatory system</keyword>
<dbReference type="EC" id="2.7.13.3" evidence="2"/>
<comment type="caution">
    <text evidence="12">The sequence shown here is derived from an EMBL/GenBank/DDBJ whole genome shotgun (WGS) entry which is preliminary data.</text>
</comment>
<evidence type="ECO:0000256" key="8">
    <source>
        <dbReference type="SAM" id="Phobius"/>
    </source>
</evidence>
<keyword evidence="13" id="KW-1185">Reference proteome</keyword>
<feature type="transmembrane region" description="Helical" evidence="8">
    <location>
        <begin position="201"/>
        <end position="222"/>
    </location>
</feature>
<dbReference type="CDD" id="cd00130">
    <property type="entry name" value="PAS"/>
    <property type="match status" value="1"/>
</dbReference>
<dbReference type="CDD" id="cd00082">
    <property type="entry name" value="HisKA"/>
    <property type="match status" value="1"/>
</dbReference>
<dbReference type="InterPro" id="IPR003594">
    <property type="entry name" value="HATPase_dom"/>
</dbReference>
<evidence type="ECO:0000256" key="1">
    <source>
        <dbReference type="ARBA" id="ARBA00000085"/>
    </source>
</evidence>
<feature type="transmembrane region" description="Helical" evidence="8">
    <location>
        <begin position="166"/>
        <end position="189"/>
    </location>
</feature>
<dbReference type="STRING" id="87626.PTD2_01356"/>
<dbReference type="InterPro" id="IPR036097">
    <property type="entry name" value="HisK_dim/P_sf"/>
</dbReference>
<feature type="transmembrane region" description="Helical" evidence="8">
    <location>
        <begin position="76"/>
        <end position="97"/>
    </location>
</feature>